<evidence type="ECO:0000313" key="14">
    <source>
        <dbReference type="Proteomes" id="UP000503011"/>
    </source>
</evidence>
<dbReference type="PANTHER" id="PTHR43527:SF2">
    <property type="entry name" value="4-DIPHOSPHOCYTIDYL-2-C-METHYL-D-ERYTHRITOL KINASE, CHLOROPLASTIC"/>
    <property type="match status" value="1"/>
</dbReference>
<dbReference type="InterPro" id="IPR006204">
    <property type="entry name" value="GHMP_kinase_N_dom"/>
</dbReference>
<dbReference type="InterPro" id="IPR013750">
    <property type="entry name" value="GHMP_kinase_C_dom"/>
</dbReference>
<dbReference type="SUPFAM" id="SSF55060">
    <property type="entry name" value="GHMP Kinase, C-terminal domain"/>
    <property type="match status" value="1"/>
</dbReference>
<dbReference type="Gene3D" id="3.30.70.890">
    <property type="entry name" value="GHMP kinase, C-terminal domain"/>
    <property type="match status" value="1"/>
</dbReference>
<reference evidence="13 14" key="2">
    <citation type="submission" date="2020-03" db="EMBL/GenBank/DDBJ databases">
        <authorList>
            <person name="Ichikawa N."/>
            <person name="Kimura A."/>
            <person name="Kitahashi Y."/>
            <person name="Uohara A."/>
        </authorList>
    </citation>
    <scope>NUCLEOTIDE SEQUENCE [LARGE SCALE GENOMIC DNA]</scope>
    <source>
        <strain evidence="13 14">NBRC 105367</strain>
    </source>
</reference>
<dbReference type="GO" id="GO:0019288">
    <property type="term" value="P:isopentenyl diphosphate biosynthetic process, methylerythritol 4-phosphate pathway"/>
    <property type="evidence" value="ECO:0007669"/>
    <property type="project" value="UniProtKB-UniRule"/>
</dbReference>
<dbReference type="AlphaFoldDB" id="A0A6F8YH19"/>
<keyword evidence="5 9" id="KW-0547">Nucleotide-binding</keyword>
<feature type="active site" evidence="9">
    <location>
        <position position="29"/>
    </location>
</feature>
<feature type="region of interest" description="Disordered" evidence="10">
    <location>
        <begin position="1"/>
        <end position="20"/>
    </location>
</feature>
<dbReference type="HAMAP" id="MF_00061">
    <property type="entry name" value="IspE"/>
    <property type="match status" value="1"/>
</dbReference>
<reference evidence="13 14" key="1">
    <citation type="submission" date="2020-03" db="EMBL/GenBank/DDBJ databases">
        <title>Whole genome shotgun sequence of Phytohabitans suffuscus NBRC 105367.</title>
        <authorList>
            <person name="Komaki H."/>
            <person name="Tamura T."/>
        </authorList>
    </citation>
    <scope>NUCLEOTIDE SEQUENCE [LARGE SCALE GENOMIC DNA]</scope>
    <source>
        <strain evidence="13 14">NBRC 105367</strain>
    </source>
</reference>
<dbReference type="GO" id="GO:0050515">
    <property type="term" value="F:4-(cytidine 5'-diphospho)-2-C-methyl-D-erythritol kinase activity"/>
    <property type="evidence" value="ECO:0007669"/>
    <property type="project" value="UniProtKB-UniRule"/>
</dbReference>
<dbReference type="UniPathway" id="UPA00056">
    <property type="reaction ID" value="UER00094"/>
</dbReference>
<keyword evidence="6 9" id="KW-0418">Kinase</keyword>
<dbReference type="Gene3D" id="3.30.230.10">
    <property type="match status" value="1"/>
</dbReference>
<evidence type="ECO:0000256" key="7">
    <source>
        <dbReference type="ARBA" id="ARBA00022840"/>
    </source>
</evidence>
<comment type="function">
    <text evidence="9">Catalyzes the phosphorylation of the position 2 hydroxy group of 4-diphosphocytidyl-2C-methyl-D-erythritol.</text>
</comment>
<evidence type="ECO:0000256" key="3">
    <source>
        <dbReference type="ARBA" id="ARBA00017473"/>
    </source>
</evidence>
<evidence type="ECO:0000256" key="6">
    <source>
        <dbReference type="ARBA" id="ARBA00022777"/>
    </source>
</evidence>
<dbReference type="Pfam" id="PF00288">
    <property type="entry name" value="GHMP_kinases_N"/>
    <property type="match status" value="1"/>
</dbReference>
<dbReference type="Pfam" id="PF08544">
    <property type="entry name" value="GHMP_kinases_C"/>
    <property type="match status" value="1"/>
</dbReference>
<dbReference type="InterPro" id="IPR036554">
    <property type="entry name" value="GHMP_kinase_C_sf"/>
</dbReference>
<evidence type="ECO:0000256" key="8">
    <source>
        <dbReference type="ARBA" id="ARBA00032554"/>
    </source>
</evidence>
<gene>
    <name evidence="9 13" type="primary">ispE</name>
    <name evidence="13" type="ORF">Psuf_026460</name>
</gene>
<dbReference type="InterPro" id="IPR004424">
    <property type="entry name" value="IspE"/>
</dbReference>
<evidence type="ECO:0000256" key="1">
    <source>
        <dbReference type="ARBA" id="ARBA00009684"/>
    </source>
</evidence>
<dbReference type="KEGG" id="psuu:Psuf_026460"/>
<name>A0A6F8YH19_9ACTN</name>
<dbReference type="NCBIfam" id="TIGR00154">
    <property type="entry name" value="ispE"/>
    <property type="match status" value="1"/>
</dbReference>
<proteinExistence type="inferred from homology"/>
<accession>A0A6F8YH19</accession>
<sequence>MTEAWRPDEDLDRPRHAASGPVKVRVPAKINLHLGVGPVRADGYHELSTVYHAISLYDEITARRGDTLTLTMEGEGAGELALDESNLVIRAARALAAHAKVPAHARLHLRKQIPLAAGLAGGSADAAAALVACDALWGLGLSRDELAAIAAGIGSDVPFLVYGGTALGTGRGEAVSPVLARPNTWHWVVAVADGGLSTPDVYRELDRLRDAGQAPRLPGHASNPLLGSADQLLAALRQRDPAVLGAALDNDLQAAALSLRPGLADVLKAGHAAGALAGLVSGSGPTCVFLAADGPHATRIAEDLTAGELCRAARTAHGPVPGARVS</sequence>
<dbReference type="InterPro" id="IPR020568">
    <property type="entry name" value="Ribosomal_Su5_D2-typ_SF"/>
</dbReference>
<feature type="compositionally biased region" description="Basic and acidic residues" evidence="10">
    <location>
        <begin position="1"/>
        <end position="15"/>
    </location>
</feature>
<dbReference type="SUPFAM" id="SSF54211">
    <property type="entry name" value="Ribosomal protein S5 domain 2-like"/>
    <property type="match status" value="1"/>
</dbReference>
<evidence type="ECO:0000256" key="9">
    <source>
        <dbReference type="HAMAP-Rule" id="MF_00061"/>
    </source>
</evidence>
<feature type="active site" evidence="9">
    <location>
        <position position="156"/>
    </location>
</feature>
<feature type="domain" description="GHMP kinase C-terminal" evidence="12">
    <location>
        <begin position="232"/>
        <end position="305"/>
    </location>
</feature>
<dbReference type="Proteomes" id="UP000503011">
    <property type="component" value="Chromosome"/>
</dbReference>
<dbReference type="GO" id="GO:0005524">
    <property type="term" value="F:ATP binding"/>
    <property type="evidence" value="ECO:0007669"/>
    <property type="project" value="UniProtKB-UniRule"/>
</dbReference>
<comment type="pathway">
    <text evidence="9">Isoprenoid biosynthesis; isopentenyl diphosphate biosynthesis via DXP pathway; isopentenyl diphosphate from 1-deoxy-D-xylulose 5-phosphate: step 3/6.</text>
</comment>
<keyword evidence="14" id="KW-1185">Reference proteome</keyword>
<organism evidence="13 14">
    <name type="scientific">Phytohabitans suffuscus</name>
    <dbReference type="NCBI Taxonomy" id="624315"/>
    <lineage>
        <taxon>Bacteria</taxon>
        <taxon>Bacillati</taxon>
        <taxon>Actinomycetota</taxon>
        <taxon>Actinomycetes</taxon>
        <taxon>Micromonosporales</taxon>
        <taxon>Micromonosporaceae</taxon>
    </lineage>
</organism>
<keyword evidence="4 9" id="KW-0808">Transferase</keyword>
<evidence type="ECO:0000256" key="10">
    <source>
        <dbReference type="SAM" id="MobiDB-lite"/>
    </source>
</evidence>
<evidence type="ECO:0000259" key="12">
    <source>
        <dbReference type="Pfam" id="PF08544"/>
    </source>
</evidence>
<dbReference type="RefSeq" id="WP_173156935.1">
    <property type="nucleotide sequence ID" value="NZ_AP022871.1"/>
</dbReference>
<feature type="binding site" evidence="9">
    <location>
        <begin position="114"/>
        <end position="124"/>
    </location>
    <ligand>
        <name>ATP</name>
        <dbReference type="ChEBI" id="CHEBI:30616"/>
    </ligand>
</feature>
<dbReference type="NCBIfam" id="NF002870">
    <property type="entry name" value="PRK03188.1"/>
    <property type="match status" value="1"/>
</dbReference>
<keyword evidence="7 9" id="KW-0067">ATP-binding</keyword>
<evidence type="ECO:0000256" key="4">
    <source>
        <dbReference type="ARBA" id="ARBA00022679"/>
    </source>
</evidence>
<dbReference type="PIRSF" id="PIRSF010376">
    <property type="entry name" value="IspE"/>
    <property type="match status" value="1"/>
</dbReference>
<dbReference type="InterPro" id="IPR014721">
    <property type="entry name" value="Ribsml_uS5_D2-typ_fold_subgr"/>
</dbReference>
<comment type="catalytic activity">
    <reaction evidence="9">
        <text>4-CDP-2-C-methyl-D-erythritol + ATP = 4-CDP-2-C-methyl-D-erythritol 2-phosphate + ADP + H(+)</text>
        <dbReference type="Rhea" id="RHEA:18437"/>
        <dbReference type="ChEBI" id="CHEBI:15378"/>
        <dbReference type="ChEBI" id="CHEBI:30616"/>
        <dbReference type="ChEBI" id="CHEBI:57823"/>
        <dbReference type="ChEBI" id="CHEBI:57919"/>
        <dbReference type="ChEBI" id="CHEBI:456216"/>
        <dbReference type="EC" id="2.7.1.148"/>
    </reaction>
</comment>
<dbReference type="EC" id="2.7.1.148" evidence="2 9"/>
<evidence type="ECO:0000313" key="13">
    <source>
        <dbReference type="EMBL" id="BCB85333.1"/>
    </source>
</evidence>
<evidence type="ECO:0000256" key="5">
    <source>
        <dbReference type="ARBA" id="ARBA00022741"/>
    </source>
</evidence>
<evidence type="ECO:0000256" key="2">
    <source>
        <dbReference type="ARBA" id="ARBA00012052"/>
    </source>
</evidence>
<evidence type="ECO:0000259" key="11">
    <source>
        <dbReference type="Pfam" id="PF00288"/>
    </source>
</evidence>
<protein>
    <recommendedName>
        <fullName evidence="3 9">4-diphosphocytidyl-2-C-methyl-D-erythritol kinase</fullName>
        <shortName evidence="9">CMK</shortName>
        <ecNumber evidence="2 9">2.7.1.148</ecNumber>
    </recommendedName>
    <alternativeName>
        <fullName evidence="8 9">4-(cytidine-5'-diphospho)-2-C-methyl-D-erythritol kinase</fullName>
    </alternativeName>
</protein>
<comment type="similarity">
    <text evidence="1 9">Belongs to the GHMP kinase family. IspE subfamily.</text>
</comment>
<dbReference type="PANTHER" id="PTHR43527">
    <property type="entry name" value="4-DIPHOSPHOCYTIDYL-2-C-METHYL-D-ERYTHRITOL KINASE, CHLOROPLASTIC"/>
    <property type="match status" value="1"/>
</dbReference>
<dbReference type="GO" id="GO:0016114">
    <property type="term" value="P:terpenoid biosynthetic process"/>
    <property type="evidence" value="ECO:0007669"/>
    <property type="project" value="UniProtKB-UniRule"/>
</dbReference>
<dbReference type="EMBL" id="AP022871">
    <property type="protein sequence ID" value="BCB85333.1"/>
    <property type="molecule type" value="Genomic_DNA"/>
</dbReference>
<keyword evidence="9" id="KW-0414">Isoprene biosynthesis</keyword>
<feature type="domain" description="GHMP kinase N-terminal" evidence="11">
    <location>
        <begin position="86"/>
        <end position="164"/>
    </location>
</feature>